<comment type="caution">
    <text evidence="8">The sequence shown here is derived from an EMBL/GenBank/DDBJ whole genome shotgun (WGS) entry which is preliminary data.</text>
</comment>
<dbReference type="Gene3D" id="3.30.230.10">
    <property type="match status" value="1"/>
</dbReference>
<dbReference type="InterPro" id="IPR027417">
    <property type="entry name" value="P-loop_NTPase"/>
</dbReference>
<evidence type="ECO:0000256" key="3">
    <source>
        <dbReference type="ARBA" id="ARBA00022825"/>
    </source>
</evidence>
<dbReference type="MEROPS" id="S16.005"/>
<dbReference type="CDD" id="cd00009">
    <property type="entry name" value="AAA"/>
    <property type="match status" value="1"/>
</dbReference>
<evidence type="ECO:0000256" key="2">
    <source>
        <dbReference type="ARBA" id="ARBA00022801"/>
    </source>
</evidence>
<dbReference type="Gene3D" id="3.40.50.300">
    <property type="entry name" value="P-loop containing nucleotide triphosphate hydrolases"/>
    <property type="match status" value="2"/>
</dbReference>
<dbReference type="NCBIfam" id="TIGR02903">
    <property type="entry name" value="spore_lon_C"/>
    <property type="match status" value="1"/>
</dbReference>
<evidence type="ECO:0000256" key="6">
    <source>
        <dbReference type="SAM" id="Coils"/>
    </source>
</evidence>
<name>H1D3B8_9FIRM</name>
<dbReference type="GO" id="GO:0004176">
    <property type="term" value="F:ATP-dependent peptidase activity"/>
    <property type="evidence" value="ECO:0007669"/>
    <property type="project" value="UniProtKB-UniRule"/>
</dbReference>
<comment type="similarity">
    <text evidence="5">Belongs to the peptidase S16 family.</text>
</comment>
<dbReference type="InterPro" id="IPR008268">
    <property type="entry name" value="Peptidase_S16_AS"/>
</dbReference>
<dbReference type="InterPro" id="IPR020568">
    <property type="entry name" value="Ribosomal_Su5_D2-typ_SF"/>
</dbReference>
<dbReference type="SUPFAM" id="SSF54211">
    <property type="entry name" value="Ribosomal protein S5 domain 2-like"/>
    <property type="match status" value="1"/>
</dbReference>
<proteinExistence type="inferred from homology"/>
<dbReference type="RefSeq" id="WP_008860597.1">
    <property type="nucleotide sequence ID" value="NZ_JH591190.1"/>
</dbReference>
<organism evidence="8 9">
    <name type="scientific">Dialister succinatiphilus YIT 11850</name>
    <dbReference type="NCBI Taxonomy" id="742743"/>
    <lineage>
        <taxon>Bacteria</taxon>
        <taxon>Bacillati</taxon>
        <taxon>Bacillota</taxon>
        <taxon>Negativicutes</taxon>
        <taxon>Veillonellales</taxon>
        <taxon>Veillonellaceae</taxon>
        <taxon>Dialister</taxon>
    </lineage>
</organism>
<dbReference type="EMBL" id="ADLT01000082">
    <property type="protein sequence ID" value="EHO61969.1"/>
    <property type="molecule type" value="Genomic_DNA"/>
</dbReference>
<dbReference type="PANTHER" id="PTHR10046">
    <property type="entry name" value="ATP DEPENDENT LON PROTEASE FAMILY MEMBER"/>
    <property type="match status" value="1"/>
</dbReference>
<keyword evidence="6" id="KW-0175">Coiled coil</keyword>
<dbReference type="SUPFAM" id="SSF52540">
    <property type="entry name" value="P-loop containing nucleoside triphosphate hydrolases"/>
    <property type="match status" value="1"/>
</dbReference>
<dbReference type="STRING" id="742743.HMPREF9453_02106"/>
<comment type="catalytic activity">
    <reaction evidence="5">
        <text>Hydrolysis of proteins in presence of ATP.</text>
        <dbReference type="EC" id="3.4.21.53"/>
    </reaction>
</comment>
<feature type="active site" evidence="5">
    <location>
        <position position="547"/>
    </location>
</feature>
<dbReference type="GO" id="GO:0030163">
    <property type="term" value="P:protein catabolic process"/>
    <property type="evidence" value="ECO:0007669"/>
    <property type="project" value="InterPro"/>
</dbReference>
<evidence type="ECO:0000256" key="1">
    <source>
        <dbReference type="ARBA" id="ARBA00022670"/>
    </source>
</evidence>
<sequence>MEDVKDLIGRLMNHVDGSSFSDEELKRQINAIYSIYASIMGSEQIIVQASRYNALKYIHDENPRIRLIGMERLILESRDYTRVPTEEEIPSILDKLEDKLAEMLARQAVERQLEEKIADRLEERHQEYVDEIRQEIINEETGDTETPQSRRKMEKLEALDKVKLTSTIMNVVRPRSLSEIVGQDRAVKALFSRIASPYPQHLILYGPPGVGKTTAARLVLDEAKKLSYTAFGENAPFVECDGTTLRWDERDITNPLIGSVHDPIYQGASRQLADDGIPEPKPGLVTEAHGGVLFIDEIGELDPMMLNKLLKVLEDKRVYFESAYYDEDNPAVPDYIRKLFKDGAPADFILIGATTRQPEEINPAIRSRCAEVFFDPLQPKDVVEIVNHAADKLQVHLEKGVADLISSYTMEGRKAVSLLADAYGLSVYESGEAKDVTITLDLMKRTAQASRLSPWLGRVKKGNPRVGHIYGLGVAGYWGSTIEIETAAFPARTQGKGTIRFNDTAGSMAKDSVSTAAAVVRLVTGKDLSDYDLHVNIVGGGNIDGPSAGAAITCAIVSAVEKIPLRQDLAVTGEISLSGDVKPVGGVMEKAFGARQAGMKGILIPAENKADIDAKNLGIEVIPVTHIRDVLDTMLVK</sequence>
<dbReference type="InterPro" id="IPR014252">
    <property type="entry name" value="Spore_LonC"/>
</dbReference>
<dbReference type="GO" id="GO:0006508">
    <property type="term" value="P:proteolysis"/>
    <property type="evidence" value="ECO:0007669"/>
    <property type="project" value="UniProtKB-KW"/>
</dbReference>
<dbReference type="InterPro" id="IPR027065">
    <property type="entry name" value="Lon_Prtase"/>
</dbReference>
<keyword evidence="1 5" id="KW-0645">Protease</keyword>
<dbReference type="InterPro" id="IPR014721">
    <property type="entry name" value="Ribsml_uS5_D2-typ_fold_subgr"/>
</dbReference>
<comment type="subunit">
    <text evidence="4">Homohexamer. Organized in a ring with a central cavity.</text>
</comment>
<dbReference type="PRINTS" id="PR00830">
    <property type="entry name" value="ENDOLAPTASE"/>
</dbReference>
<reference evidence="8 9" key="1">
    <citation type="submission" date="2011-11" db="EMBL/GenBank/DDBJ databases">
        <title>The Genome Sequence of Dialister succinatiphilus YIT 11850.</title>
        <authorList>
            <consortium name="The Broad Institute Genome Sequencing Platform"/>
            <person name="Earl A."/>
            <person name="Ward D."/>
            <person name="Feldgarden M."/>
            <person name="Gevers D."/>
            <person name="Morotomi M."/>
            <person name="Young S.K."/>
            <person name="Zeng Q."/>
            <person name="Gargeya S."/>
            <person name="Fitzgerald M."/>
            <person name="Haas B."/>
            <person name="Abouelleil A."/>
            <person name="Alvarado L."/>
            <person name="Arachchi H.M."/>
            <person name="Berlin A."/>
            <person name="Brown A."/>
            <person name="Chapman S.B."/>
            <person name="Dunbar C."/>
            <person name="Gearin G."/>
            <person name="Goldberg J."/>
            <person name="Griggs A."/>
            <person name="Gujja S."/>
            <person name="Heiman D."/>
            <person name="Howarth C."/>
            <person name="Lui A."/>
            <person name="MacDonald P.J.P."/>
            <person name="Montmayeur A."/>
            <person name="Murphy C."/>
            <person name="Neiman D."/>
            <person name="Pearson M."/>
            <person name="Priest M."/>
            <person name="Roberts A."/>
            <person name="Saif S."/>
            <person name="Shea T."/>
            <person name="Sisk P."/>
            <person name="Stolte C."/>
            <person name="Sykes S."/>
            <person name="Wortman J."/>
            <person name="Nusbaum C."/>
            <person name="Birren B."/>
        </authorList>
    </citation>
    <scope>NUCLEOTIDE SEQUENCE [LARGE SCALE GENOMIC DNA]</scope>
    <source>
        <strain evidence="8 9">YIT 11850</strain>
    </source>
</reference>
<protein>
    <recommendedName>
        <fullName evidence="5">endopeptidase La</fullName>
        <ecNumber evidence="5">3.4.21.53</ecNumber>
    </recommendedName>
</protein>
<dbReference type="GO" id="GO:0016887">
    <property type="term" value="F:ATP hydrolysis activity"/>
    <property type="evidence" value="ECO:0007669"/>
    <property type="project" value="InterPro"/>
</dbReference>
<dbReference type="Proteomes" id="UP000003277">
    <property type="component" value="Unassembled WGS sequence"/>
</dbReference>
<keyword evidence="2 5" id="KW-0378">Hydrolase</keyword>
<gene>
    <name evidence="8" type="ORF">HMPREF9453_02106</name>
</gene>
<evidence type="ECO:0000313" key="9">
    <source>
        <dbReference type="Proteomes" id="UP000003277"/>
    </source>
</evidence>
<evidence type="ECO:0000259" key="7">
    <source>
        <dbReference type="PROSITE" id="PS51786"/>
    </source>
</evidence>
<feature type="domain" description="Lon proteolytic" evidence="7">
    <location>
        <begin position="463"/>
        <end position="637"/>
    </location>
</feature>
<keyword evidence="3 5" id="KW-0720">Serine protease</keyword>
<feature type="active site" evidence="5">
    <location>
        <position position="590"/>
    </location>
</feature>
<dbReference type="PATRIC" id="fig|742743.3.peg.2122"/>
<dbReference type="EC" id="3.4.21.53" evidence="5"/>
<evidence type="ECO:0000313" key="8">
    <source>
        <dbReference type="EMBL" id="EHO61969.1"/>
    </source>
</evidence>
<dbReference type="SMART" id="SM00382">
    <property type="entry name" value="AAA"/>
    <property type="match status" value="1"/>
</dbReference>
<dbReference type="AlphaFoldDB" id="H1D3B8"/>
<accession>H1D3B8</accession>
<dbReference type="PROSITE" id="PS51786">
    <property type="entry name" value="LON_PROTEOLYTIC"/>
    <property type="match status" value="1"/>
</dbReference>
<dbReference type="Pfam" id="PF01078">
    <property type="entry name" value="Mg_chelatase"/>
    <property type="match status" value="1"/>
</dbReference>
<dbReference type="InterPro" id="IPR000523">
    <property type="entry name" value="Mg_chelatse_chII-like_cat_dom"/>
</dbReference>
<dbReference type="InterPro" id="IPR008269">
    <property type="entry name" value="Lon_proteolytic"/>
</dbReference>
<dbReference type="GO" id="GO:0005524">
    <property type="term" value="F:ATP binding"/>
    <property type="evidence" value="ECO:0007669"/>
    <property type="project" value="InterPro"/>
</dbReference>
<keyword evidence="9" id="KW-1185">Reference proteome</keyword>
<dbReference type="InterPro" id="IPR003593">
    <property type="entry name" value="AAA+_ATPase"/>
</dbReference>
<evidence type="ECO:0000256" key="5">
    <source>
        <dbReference type="PROSITE-ProRule" id="PRU01122"/>
    </source>
</evidence>
<dbReference type="PROSITE" id="PS01046">
    <property type="entry name" value="LON_SER"/>
    <property type="match status" value="1"/>
</dbReference>
<dbReference type="eggNOG" id="COG1067">
    <property type="taxonomic scope" value="Bacteria"/>
</dbReference>
<feature type="coiled-coil region" evidence="6">
    <location>
        <begin position="93"/>
        <end position="138"/>
    </location>
</feature>
<evidence type="ECO:0000256" key="4">
    <source>
        <dbReference type="ARBA" id="ARBA00026070"/>
    </source>
</evidence>
<dbReference type="HOGENOM" id="CLU_020014_0_0_9"/>
<dbReference type="Pfam" id="PF05362">
    <property type="entry name" value="Lon_C"/>
    <property type="match status" value="1"/>
</dbReference>
<dbReference type="GO" id="GO:0004252">
    <property type="term" value="F:serine-type endopeptidase activity"/>
    <property type="evidence" value="ECO:0007669"/>
    <property type="project" value="UniProtKB-UniRule"/>
</dbReference>